<dbReference type="RefSeq" id="WP_013608612.1">
    <property type="nucleotide sequence ID" value="NC_015152.1"/>
</dbReference>
<dbReference type="HOGENOM" id="CLU_009422_4_4_12"/>
<sequence>MATSRRDRADSYTKRAHKEGYPARSVYKLEELQQSFNLIKSGDTVLDVGAAPGSWTLYTHNELIKGKGTIIAVDLNPLSLNPVPVTVTSYVGDAFGKEMRNTLISHGPYDVIISDAAPMTMGNRSVDTSRSENLAEQVIYLAKDHLKVHGNLVVKIFQGGGQVEMLKLMRTLFVKVKPFKPKACRDDSFEIYLVGMDKLETESTPCES</sequence>
<evidence type="ECO:0000256" key="10">
    <source>
        <dbReference type="ARBA" id="ARBA00048970"/>
    </source>
</evidence>
<evidence type="ECO:0000256" key="8">
    <source>
        <dbReference type="ARBA" id="ARBA00041995"/>
    </source>
</evidence>
<evidence type="ECO:0000259" key="13">
    <source>
        <dbReference type="Pfam" id="PF01728"/>
    </source>
</evidence>
<name>F0RZL8_SPHGB</name>
<evidence type="ECO:0000256" key="9">
    <source>
        <dbReference type="ARBA" id="ARBA00042745"/>
    </source>
</evidence>
<dbReference type="PIRSF" id="PIRSF005461">
    <property type="entry name" value="23S_rRNA_mtase"/>
    <property type="match status" value="1"/>
</dbReference>
<feature type="binding site" evidence="11">
    <location>
        <position position="74"/>
    </location>
    <ligand>
        <name>S-adenosyl-L-methionine</name>
        <dbReference type="ChEBI" id="CHEBI:59789"/>
    </ligand>
</feature>
<dbReference type="Gene3D" id="3.40.50.150">
    <property type="entry name" value="Vaccinia Virus protein VP39"/>
    <property type="match status" value="1"/>
</dbReference>
<dbReference type="GO" id="GO:0005737">
    <property type="term" value="C:cytoplasm"/>
    <property type="evidence" value="ECO:0007669"/>
    <property type="project" value="UniProtKB-SubCell"/>
</dbReference>
<gene>
    <name evidence="11" type="primary">rlmE</name>
    <name evidence="11" type="synonym">ftsJ</name>
    <name evidence="11" type="synonym">rrmJ</name>
    <name evidence="14" type="ordered locus">SpiBuddy_2962</name>
</gene>
<accession>F0RZL8</accession>
<dbReference type="GO" id="GO:0008650">
    <property type="term" value="F:rRNA (uridine-2'-O-)-methyltransferase activity"/>
    <property type="evidence" value="ECO:0007669"/>
    <property type="project" value="UniProtKB-UniRule"/>
</dbReference>
<dbReference type="Proteomes" id="UP000008466">
    <property type="component" value="Chromosome"/>
</dbReference>
<dbReference type="HAMAP" id="MF_01547">
    <property type="entry name" value="RNA_methyltr_E"/>
    <property type="match status" value="1"/>
</dbReference>
<comment type="similarity">
    <text evidence="11">Belongs to the class I-like SAM-binding methyltransferase superfamily. RNA methyltransferase RlmE family.</text>
</comment>
<dbReference type="InterPro" id="IPR015507">
    <property type="entry name" value="rRNA-MeTfrase_E"/>
</dbReference>
<dbReference type="EC" id="2.1.1.166" evidence="6 11"/>
<evidence type="ECO:0000256" key="2">
    <source>
        <dbReference type="ARBA" id="ARBA00022603"/>
    </source>
</evidence>
<dbReference type="PANTHER" id="PTHR10920:SF18">
    <property type="entry name" value="RRNA METHYLTRANSFERASE 2, MITOCHONDRIAL"/>
    <property type="match status" value="1"/>
</dbReference>
<evidence type="ECO:0000256" key="5">
    <source>
        <dbReference type="ARBA" id="ARBA00037569"/>
    </source>
</evidence>
<feature type="binding site" evidence="11">
    <location>
        <position position="115"/>
    </location>
    <ligand>
        <name>S-adenosyl-L-methionine</name>
        <dbReference type="ChEBI" id="CHEBI:59789"/>
    </ligand>
</feature>
<dbReference type="STRING" id="158189.SpiBuddy_2962"/>
<proteinExistence type="inferred from homology"/>
<keyword evidence="11" id="KW-0963">Cytoplasm</keyword>
<evidence type="ECO:0000256" key="11">
    <source>
        <dbReference type="HAMAP-Rule" id="MF_01547"/>
    </source>
</evidence>
<evidence type="ECO:0000256" key="12">
    <source>
        <dbReference type="PIRSR" id="PIRSR005461-1"/>
    </source>
</evidence>
<dbReference type="SUPFAM" id="SSF53335">
    <property type="entry name" value="S-adenosyl-L-methionine-dependent methyltransferases"/>
    <property type="match status" value="1"/>
</dbReference>
<dbReference type="InterPro" id="IPR002877">
    <property type="entry name" value="RNA_MeTrfase_FtsJ_dom"/>
</dbReference>
<feature type="binding site" evidence="11">
    <location>
        <position position="93"/>
    </location>
    <ligand>
        <name>S-adenosyl-L-methionine</name>
        <dbReference type="ChEBI" id="CHEBI:59789"/>
    </ligand>
</feature>
<keyword evidence="4 11" id="KW-0949">S-adenosyl-L-methionine</keyword>
<dbReference type="PANTHER" id="PTHR10920">
    <property type="entry name" value="RIBOSOMAL RNA METHYLTRANSFERASE"/>
    <property type="match status" value="1"/>
</dbReference>
<dbReference type="InterPro" id="IPR029063">
    <property type="entry name" value="SAM-dependent_MTases_sf"/>
</dbReference>
<feature type="active site" description="Proton acceptor" evidence="11 12">
    <location>
        <position position="155"/>
    </location>
</feature>
<dbReference type="KEGG" id="sbu:SpiBuddy_2962"/>
<comment type="function">
    <text evidence="5 11">Specifically methylates the uridine in position 2552 of 23S rRNA at the 2'-O position of the ribose in the fully assembled 50S ribosomal subunit.</text>
</comment>
<evidence type="ECO:0000256" key="1">
    <source>
        <dbReference type="ARBA" id="ARBA00022552"/>
    </source>
</evidence>
<dbReference type="eggNOG" id="COG0293">
    <property type="taxonomic scope" value="Bacteria"/>
</dbReference>
<evidence type="ECO:0000256" key="3">
    <source>
        <dbReference type="ARBA" id="ARBA00022679"/>
    </source>
</evidence>
<protein>
    <recommendedName>
        <fullName evidence="7 11">Ribosomal RNA large subunit methyltransferase E</fullName>
        <ecNumber evidence="6 11">2.1.1.166</ecNumber>
    </recommendedName>
    <alternativeName>
        <fullName evidence="9 11">23S rRNA Um2552 methyltransferase</fullName>
    </alternativeName>
    <alternativeName>
        <fullName evidence="8 11">rRNA (uridine-2'-O-)-methyltransferase</fullName>
    </alternativeName>
</protein>
<evidence type="ECO:0000313" key="15">
    <source>
        <dbReference type="Proteomes" id="UP000008466"/>
    </source>
</evidence>
<evidence type="ECO:0000313" key="14">
    <source>
        <dbReference type="EMBL" id="ADY14769.1"/>
    </source>
</evidence>
<evidence type="ECO:0000256" key="7">
    <source>
        <dbReference type="ARBA" id="ARBA00041129"/>
    </source>
</evidence>
<keyword evidence="2 11" id="KW-0489">Methyltransferase</keyword>
<dbReference type="AlphaFoldDB" id="F0RZL8"/>
<dbReference type="EMBL" id="CP002541">
    <property type="protein sequence ID" value="ADY14769.1"/>
    <property type="molecule type" value="Genomic_DNA"/>
</dbReference>
<evidence type="ECO:0000256" key="4">
    <source>
        <dbReference type="ARBA" id="ARBA00022691"/>
    </source>
</evidence>
<dbReference type="Pfam" id="PF01728">
    <property type="entry name" value="FtsJ"/>
    <property type="match status" value="1"/>
</dbReference>
<dbReference type="OrthoDB" id="154490at2"/>
<feature type="binding site" evidence="11">
    <location>
        <position position="53"/>
    </location>
    <ligand>
        <name>S-adenosyl-L-methionine</name>
        <dbReference type="ChEBI" id="CHEBI:59789"/>
    </ligand>
</feature>
<keyword evidence="1 11" id="KW-0698">rRNA processing</keyword>
<reference evidence="15" key="1">
    <citation type="submission" date="2011-02" db="EMBL/GenBank/DDBJ databases">
        <title>Complete sequence of Spirochaeta sp. Buddy.</title>
        <authorList>
            <person name="Lucas S."/>
            <person name="Copeland A."/>
            <person name="Lapidus A."/>
            <person name="Cheng J.-F."/>
            <person name="Goodwin L."/>
            <person name="Pitluck S."/>
            <person name="Zeytun A."/>
            <person name="Detter J.C."/>
            <person name="Han C."/>
            <person name="Tapia R."/>
            <person name="Land M."/>
            <person name="Hauser L."/>
            <person name="Kyrpides N."/>
            <person name="Ivanova N."/>
            <person name="Mikhailova N."/>
            <person name="Pagani I."/>
            <person name="Ritalahti K.M."/>
            <person name="Loeffler F.E."/>
            <person name="Woyke T."/>
        </authorList>
    </citation>
    <scope>NUCLEOTIDE SEQUENCE [LARGE SCALE GENOMIC DNA]</scope>
    <source>
        <strain evidence="15">ATCC BAA-1886 / DSM 22777 / Buddy</strain>
    </source>
</reference>
<keyword evidence="3 11" id="KW-0808">Transferase</keyword>
<comment type="subcellular location">
    <subcellularLocation>
        <location evidence="11">Cytoplasm</location>
    </subcellularLocation>
</comment>
<comment type="catalytic activity">
    <reaction evidence="10 11">
        <text>uridine(2552) in 23S rRNA + S-adenosyl-L-methionine = 2'-O-methyluridine(2552) in 23S rRNA + S-adenosyl-L-homocysteine + H(+)</text>
        <dbReference type="Rhea" id="RHEA:42720"/>
        <dbReference type="Rhea" id="RHEA-COMP:10202"/>
        <dbReference type="Rhea" id="RHEA-COMP:10203"/>
        <dbReference type="ChEBI" id="CHEBI:15378"/>
        <dbReference type="ChEBI" id="CHEBI:57856"/>
        <dbReference type="ChEBI" id="CHEBI:59789"/>
        <dbReference type="ChEBI" id="CHEBI:65315"/>
        <dbReference type="ChEBI" id="CHEBI:74478"/>
        <dbReference type="EC" id="2.1.1.166"/>
    </reaction>
</comment>
<feature type="domain" description="Ribosomal RNA methyltransferase FtsJ" evidence="13">
    <location>
        <begin position="21"/>
        <end position="197"/>
    </location>
</feature>
<organism evidence="14 15">
    <name type="scientific">Sphaerochaeta globosa (strain ATCC BAA-1886 / DSM 22777 / Buddy)</name>
    <name type="common">Spirochaeta sp. (strain Buddy)</name>
    <dbReference type="NCBI Taxonomy" id="158189"/>
    <lineage>
        <taxon>Bacteria</taxon>
        <taxon>Pseudomonadati</taxon>
        <taxon>Spirochaetota</taxon>
        <taxon>Spirochaetia</taxon>
        <taxon>Spirochaetales</taxon>
        <taxon>Sphaerochaetaceae</taxon>
        <taxon>Sphaerochaeta</taxon>
    </lineage>
</organism>
<keyword evidence="15" id="KW-1185">Reference proteome</keyword>
<dbReference type="InterPro" id="IPR050082">
    <property type="entry name" value="RNA_methyltr_RlmE"/>
</dbReference>
<feature type="binding site" evidence="11">
    <location>
        <position position="55"/>
    </location>
    <ligand>
        <name>S-adenosyl-L-methionine</name>
        <dbReference type="ChEBI" id="CHEBI:59789"/>
    </ligand>
</feature>
<evidence type="ECO:0000256" key="6">
    <source>
        <dbReference type="ARBA" id="ARBA00038861"/>
    </source>
</evidence>